<sequence>MTITDLEAIPIEVRFSPRSEDGGLGSYARQDSSRSVQPRVLLRLETDDGVTGWGEMLPTMGSVDVVRSVFEKLIAPYVVGREVWEIEAFLQAIDRNSFTLAYYNANVQTFVAGVEMAMWDAWGKHLGEPVHRLLGGKYIDEVPFAFALGVVDIEESRRIARQAAENGFEVLKTKAGRDWRFDVERIRAMHDAVDGELEFRLDPNQGYSFEDAVRVGARLEDAEIYLQYLEQPVRVDSFGTLKRLRQRLTTPIAVNEDLYYPHNMLHLAREDAVDVGVVELLSMGGILRLKRQVGVASALGISLSHHSGRDLGIKTAAILQTVATTPAIALPPDTVYYAWADAVIESPFEFDDGRLSVPDDPGLGVTVDTEAIERHRVEEYRSEPTADPE</sequence>
<reference evidence="2 3" key="1">
    <citation type="journal article" date="2014" name="PLoS Genet.">
        <title>Phylogenetically driven sequencing of extremely halophilic archaea reveals strategies for static and dynamic osmo-response.</title>
        <authorList>
            <person name="Becker E.A."/>
            <person name="Seitzer P.M."/>
            <person name="Tritt A."/>
            <person name="Larsen D."/>
            <person name="Krusor M."/>
            <person name="Yao A.I."/>
            <person name="Wu D."/>
            <person name="Madern D."/>
            <person name="Eisen J.A."/>
            <person name="Darling A.E."/>
            <person name="Facciotti M.T."/>
        </authorList>
    </citation>
    <scope>NUCLEOTIDE SEQUENCE [LARGE SCALE GENOMIC DNA]</scope>
    <source>
        <strain evidence="2 3">100A6</strain>
    </source>
</reference>
<dbReference type="CDD" id="cd03316">
    <property type="entry name" value="MR_like"/>
    <property type="match status" value="1"/>
</dbReference>
<dbReference type="SFLD" id="SFLDS00001">
    <property type="entry name" value="Enolase"/>
    <property type="match status" value="1"/>
</dbReference>
<dbReference type="Gene3D" id="3.20.20.120">
    <property type="entry name" value="Enolase-like C-terminal domain"/>
    <property type="match status" value="1"/>
</dbReference>
<accession>M0LXI6</accession>
<comment type="caution">
    <text evidence="2">The sequence shown here is derived from an EMBL/GenBank/DDBJ whole genome shotgun (WGS) entry which is preliminary data.</text>
</comment>
<dbReference type="OrthoDB" id="42605at2157"/>
<dbReference type="InterPro" id="IPR013341">
    <property type="entry name" value="Mandelate_racemase_N_dom"/>
</dbReference>
<feature type="domain" description="Mandelate racemase/muconate lactonizing enzyme C-terminal" evidence="1">
    <location>
        <begin position="153"/>
        <end position="251"/>
    </location>
</feature>
<dbReference type="Pfam" id="PF02746">
    <property type="entry name" value="MR_MLE_N"/>
    <property type="match status" value="1"/>
</dbReference>
<dbReference type="Pfam" id="PF13378">
    <property type="entry name" value="MR_MLE_C"/>
    <property type="match status" value="1"/>
</dbReference>
<gene>
    <name evidence="2" type="ORF">C447_10550</name>
</gene>
<evidence type="ECO:0000313" key="3">
    <source>
        <dbReference type="Proteomes" id="UP000011566"/>
    </source>
</evidence>
<dbReference type="SMART" id="SM00922">
    <property type="entry name" value="MR_MLE"/>
    <property type="match status" value="1"/>
</dbReference>
<dbReference type="InterPro" id="IPR029017">
    <property type="entry name" value="Enolase-like_N"/>
</dbReference>
<dbReference type="eggNOG" id="arCOG01168">
    <property type="taxonomic scope" value="Archaea"/>
</dbReference>
<dbReference type="SUPFAM" id="SSF51604">
    <property type="entry name" value="Enolase C-terminal domain-like"/>
    <property type="match status" value="1"/>
</dbReference>
<dbReference type="InterPro" id="IPR029065">
    <property type="entry name" value="Enolase_C-like"/>
</dbReference>
<evidence type="ECO:0000313" key="2">
    <source>
        <dbReference type="EMBL" id="EMA38161.1"/>
    </source>
</evidence>
<dbReference type="PANTHER" id="PTHR48080">
    <property type="entry name" value="D-GALACTONATE DEHYDRATASE-RELATED"/>
    <property type="match status" value="1"/>
</dbReference>
<protein>
    <submittedName>
        <fullName evidence="2">N-acylamino acid racemase</fullName>
    </submittedName>
</protein>
<dbReference type="Gene3D" id="3.30.390.10">
    <property type="entry name" value="Enolase-like, N-terminal domain"/>
    <property type="match status" value="1"/>
</dbReference>
<dbReference type="PATRIC" id="fig|1132509.6.peg.2381"/>
<dbReference type="InterPro" id="IPR036849">
    <property type="entry name" value="Enolase-like_C_sf"/>
</dbReference>
<dbReference type="Proteomes" id="UP000011566">
    <property type="component" value="Unassembled WGS sequence"/>
</dbReference>
<evidence type="ECO:0000259" key="1">
    <source>
        <dbReference type="SMART" id="SM00922"/>
    </source>
</evidence>
<dbReference type="SUPFAM" id="SSF54826">
    <property type="entry name" value="Enolase N-terminal domain-like"/>
    <property type="match status" value="1"/>
</dbReference>
<dbReference type="AlphaFoldDB" id="M0LXI6"/>
<organism evidence="2 3">
    <name type="scientific">Halococcus hamelinensis 100A6</name>
    <dbReference type="NCBI Taxonomy" id="1132509"/>
    <lineage>
        <taxon>Archaea</taxon>
        <taxon>Methanobacteriati</taxon>
        <taxon>Methanobacteriota</taxon>
        <taxon>Stenosarchaea group</taxon>
        <taxon>Halobacteria</taxon>
        <taxon>Halobacteriales</taxon>
        <taxon>Halococcaceae</taxon>
        <taxon>Halococcus</taxon>
    </lineage>
</organism>
<dbReference type="EMBL" id="AOMB01000031">
    <property type="protein sequence ID" value="EMA38161.1"/>
    <property type="molecule type" value="Genomic_DNA"/>
</dbReference>
<dbReference type="InterPro" id="IPR013342">
    <property type="entry name" value="Mandelate_racemase_C"/>
</dbReference>
<keyword evidence="3" id="KW-1185">Reference proteome</keyword>
<dbReference type="RefSeq" id="WP_007693657.1">
    <property type="nucleotide sequence ID" value="NZ_AJRK01000409.1"/>
</dbReference>
<dbReference type="InterPro" id="IPR034593">
    <property type="entry name" value="DgoD-like"/>
</dbReference>
<proteinExistence type="predicted"/>
<name>M0LXI6_9EURY</name>